<evidence type="ECO:0000259" key="1">
    <source>
        <dbReference type="Pfam" id="PF00535"/>
    </source>
</evidence>
<dbReference type="PANTHER" id="PTHR43685">
    <property type="entry name" value="GLYCOSYLTRANSFERASE"/>
    <property type="match status" value="1"/>
</dbReference>
<dbReference type="EMBL" id="CP036264">
    <property type="protein sequence ID" value="QEG02815.1"/>
    <property type="molecule type" value="Genomic_DNA"/>
</dbReference>
<sequence>MSTSNRRLPIFRIVTPSFNQAEYLEQTILSVLSQQGRGTEFELQYAVVDGGSTDGSADIIRKYRNELAFWCSEKDRGQSHAINKGFEQVEGDICAYINSDDYYLPDAFRRIVTLRNENPHADLLYGVCRKVDATGQTIGDQISDISSLAEIVDLWNHWLNPNPNRNFIQPEVFWTNRLSERIGRFNESLHYTMDFDYWLRGFDAGMKVARTEVPLAAFRIHAGQKTTARNASILELLGGITPYITSQDARISPDHQRQMRRHSRLTRRVIETAEAPPERRLISLLALAGDEPGLLNSRHYWRQMRRNGKRVFWKRSAA</sequence>
<protein>
    <submittedName>
        <fullName evidence="2">PGL/p-HBAD biosynthesis glycosyltransferase</fullName>
        <ecNumber evidence="2">2.4.1.-</ecNumber>
    </submittedName>
</protein>
<dbReference type="CDD" id="cd06433">
    <property type="entry name" value="GT_2_WfgS_like"/>
    <property type="match status" value="1"/>
</dbReference>
<dbReference type="PANTHER" id="PTHR43685:SF2">
    <property type="entry name" value="GLYCOSYLTRANSFERASE 2-LIKE DOMAIN-CONTAINING PROTEIN"/>
    <property type="match status" value="1"/>
</dbReference>
<dbReference type="Proteomes" id="UP000321353">
    <property type="component" value="Chromosome"/>
</dbReference>
<name>A0A5B9MS89_9BACT</name>
<dbReference type="Pfam" id="PF00535">
    <property type="entry name" value="Glycos_transf_2"/>
    <property type="match status" value="1"/>
</dbReference>
<keyword evidence="2" id="KW-0328">Glycosyltransferase</keyword>
<dbReference type="KEGG" id="smam:Mal15_69360"/>
<evidence type="ECO:0000313" key="3">
    <source>
        <dbReference type="Proteomes" id="UP000321353"/>
    </source>
</evidence>
<keyword evidence="3" id="KW-1185">Reference proteome</keyword>
<dbReference type="AlphaFoldDB" id="A0A5B9MS89"/>
<dbReference type="Gene3D" id="3.90.550.10">
    <property type="entry name" value="Spore Coat Polysaccharide Biosynthesis Protein SpsA, Chain A"/>
    <property type="match status" value="1"/>
</dbReference>
<feature type="domain" description="Glycosyltransferase 2-like" evidence="1">
    <location>
        <begin position="13"/>
        <end position="134"/>
    </location>
</feature>
<keyword evidence="2" id="KW-0808">Transferase</keyword>
<dbReference type="InterPro" id="IPR001173">
    <property type="entry name" value="Glyco_trans_2-like"/>
</dbReference>
<dbReference type="EC" id="2.4.1.-" evidence="2"/>
<dbReference type="InterPro" id="IPR050834">
    <property type="entry name" value="Glycosyltransf_2"/>
</dbReference>
<dbReference type="GO" id="GO:0016757">
    <property type="term" value="F:glycosyltransferase activity"/>
    <property type="evidence" value="ECO:0007669"/>
    <property type="project" value="UniProtKB-KW"/>
</dbReference>
<dbReference type="InterPro" id="IPR029044">
    <property type="entry name" value="Nucleotide-diphossugar_trans"/>
</dbReference>
<gene>
    <name evidence="2" type="ORF">Mal15_69360</name>
</gene>
<accession>A0A5B9MS89</accession>
<proteinExistence type="predicted"/>
<dbReference type="SUPFAM" id="SSF53448">
    <property type="entry name" value="Nucleotide-diphospho-sugar transferases"/>
    <property type="match status" value="1"/>
</dbReference>
<organism evidence="2 3">
    <name type="scientific">Stieleria maiorica</name>
    <dbReference type="NCBI Taxonomy" id="2795974"/>
    <lineage>
        <taxon>Bacteria</taxon>
        <taxon>Pseudomonadati</taxon>
        <taxon>Planctomycetota</taxon>
        <taxon>Planctomycetia</taxon>
        <taxon>Pirellulales</taxon>
        <taxon>Pirellulaceae</taxon>
        <taxon>Stieleria</taxon>
    </lineage>
</organism>
<evidence type="ECO:0000313" key="2">
    <source>
        <dbReference type="EMBL" id="QEG02815.1"/>
    </source>
</evidence>
<dbReference type="RefSeq" id="WP_147871700.1">
    <property type="nucleotide sequence ID" value="NZ_CP036264.1"/>
</dbReference>
<reference evidence="2 3" key="1">
    <citation type="submission" date="2019-02" db="EMBL/GenBank/DDBJ databases">
        <title>Planctomycetal bacteria perform biofilm scaping via a novel small molecule.</title>
        <authorList>
            <person name="Jeske O."/>
            <person name="Boedeker C."/>
            <person name="Wiegand S."/>
            <person name="Breitling P."/>
            <person name="Kallscheuer N."/>
            <person name="Jogler M."/>
            <person name="Rohde M."/>
            <person name="Petersen J."/>
            <person name="Medema M.H."/>
            <person name="Surup F."/>
            <person name="Jogler C."/>
        </authorList>
    </citation>
    <scope>NUCLEOTIDE SEQUENCE [LARGE SCALE GENOMIC DNA]</scope>
    <source>
        <strain evidence="2 3">Mal15</strain>
    </source>
</reference>